<dbReference type="EMBL" id="JACHDY010000005">
    <property type="protein sequence ID" value="MBB5318612.1"/>
    <property type="molecule type" value="Genomic_DNA"/>
</dbReference>
<reference evidence="2" key="1">
    <citation type="submission" date="2020-08" db="EMBL/GenBank/DDBJ databases">
        <title>Genomic Encyclopedia of Type Strains, Phase IV (KMG-V): Genome sequencing to study the core and pangenomes of soil and plant-associated prokaryotes.</title>
        <authorList>
            <person name="Whitman W."/>
        </authorList>
    </citation>
    <scope>NUCLEOTIDE SEQUENCE [LARGE SCALE GENOMIC DNA]</scope>
    <source>
        <strain evidence="2">M8UP27</strain>
    </source>
</reference>
<feature type="signal peptide" evidence="1">
    <location>
        <begin position="1"/>
        <end position="26"/>
    </location>
</feature>
<organism evidence="2 3">
    <name type="scientific">Tunturiibacter empetritectus</name>
    <dbReference type="NCBI Taxonomy" id="3069691"/>
    <lineage>
        <taxon>Bacteria</taxon>
        <taxon>Pseudomonadati</taxon>
        <taxon>Acidobacteriota</taxon>
        <taxon>Terriglobia</taxon>
        <taxon>Terriglobales</taxon>
        <taxon>Acidobacteriaceae</taxon>
        <taxon>Tunturiibacter</taxon>
    </lineage>
</organism>
<gene>
    <name evidence="2" type="ORF">HDF09_003311</name>
</gene>
<feature type="chain" id="PRO_5030669551" evidence="1">
    <location>
        <begin position="27"/>
        <end position="133"/>
    </location>
</feature>
<accession>A0A7W8MSQ3</accession>
<keyword evidence="3" id="KW-1185">Reference proteome</keyword>
<evidence type="ECO:0000313" key="2">
    <source>
        <dbReference type="EMBL" id="MBB5318612.1"/>
    </source>
</evidence>
<name>A0A7W8MSQ3_9BACT</name>
<evidence type="ECO:0000313" key="3">
    <source>
        <dbReference type="Proteomes" id="UP000568106"/>
    </source>
</evidence>
<keyword evidence="1" id="KW-0732">Signal</keyword>
<comment type="caution">
    <text evidence="2">The sequence shown here is derived from an EMBL/GenBank/DDBJ whole genome shotgun (WGS) entry which is preliminary data.</text>
</comment>
<protein>
    <submittedName>
        <fullName evidence="2">Uncharacterized protein</fullName>
    </submittedName>
</protein>
<proteinExistence type="predicted"/>
<evidence type="ECO:0000256" key="1">
    <source>
        <dbReference type="SAM" id="SignalP"/>
    </source>
</evidence>
<sequence>MHATKILAATTIAAVSFAVAPPKAQAQVTVNIGPAPACPYGYYDYAPYNCTPYGYYGPEWFTGGVFIGAGPWFHGPDHFYGHVDNHFHPEHGYRGPYPARGEAARPENHVDHMENFHGNEVRDGRGHTGGGHH</sequence>
<dbReference type="Proteomes" id="UP000568106">
    <property type="component" value="Unassembled WGS sequence"/>
</dbReference>
<dbReference type="AlphaFoldDB" id="A0A7W8MSQ3"/>